<dbReference type="PANTHER" id="PTHR33169">
    <property type="entry name" value="PADR-FAMILY TRANSCRIPTIONAL REGULATOR"/>
    <property type="match status" value="1"/>
</dbReference>
<evidence type="ECO:0000256" key="1">
    <source>
        <dbReference type="SAM" id="MobiDB-lite"/>
    </source>
</evidence>
<dbReference type="InterPro" id="IPR052509">
    <property type="entry name" value="Metal_resp_DNA-bind_regulator"/>
</dbReference>
<feature type="domain" description="Transcription regulator PadR N-terminal" evidence="2">
    <location>
        <begin position="6"/>
        <end position="68"/>
    </location>
</feature>
<feature type="region of interest" description="Disordered" evidence="1">
    <location>
        <begin position="229"/>
        <end position="257"/>
    </location>
</feature>
<evidence type="ECO:0000313" key="3">
    <source>
        <dbReference type="EMBL" id="TKK77900.1"/>
    </source>
</evidence>
<keyword evidence="4" id="KW-1185">Reference proteome</keyword>
<dbReference type="InterPro" id="IPR005149">
    <property type="entry name" value="Tscrpt_reg_PadR_N"/>
</dbReference>
<reference evidence="3 4" key="1">
    <citation type="submission" date="2019-04" db="EMBL/GenBank/DDBJ databases">
        <title>Kribbella sp. NEAU-THZ 27 nov., a novel actinomycete isolated from soil.</title>
        <authorList>
            <person name="Duan L."/>
        </authorList>
    </citation>
    <scope>NUCLEOTIDE SEQUENCE [LARGE SCALE GENOMIC DNA]</scope>
    <source>
        <strain evidence="4">NEAU-THZ27</strain>
    </source>
</reference>
<dbReference type="RefSeq" id="WP_137256065.1">
    <property type="nucleotide sequence ID" value="NZ_JBHSPQ010000002.1"/>
</dbReference>
<dbReference type="SUPFAM" id="SSF46785">
    <property type="entry name" value="Winged helix' DNA-binding domain"/>
    <property type="match status" value="1"/>
</dbReference>
<dbReference type="Pfam" id="PF03551">
    <property type="entry name" value="PadR"/>
    <property type="match status" value="1"/>
</dbReference>
<accession>A0A4U3LQC6</accession>
<evidence type="ECO:0000313" key="4">
    <source>
        <dbReference type="Proteomes" id="UP000305836"/>
    </source>
</evidence>
<dbReference type="PANTHER" id="PTHR33169:SF14">
    <property type="entry name" value="TRANSCRIPTIONAL REGULATOR RV3488"/>
    <property type="match status" value="1"/>
</dbReference>
<dbReference type="OrthoDB" id="122286at2"/>
<organism evidence="3 4">
    <name type="scientific">Kribbella jiaozuonensis</name>
    <dbReference type="NCBI Taxonomy" id="2575441"/>
    <lineage>
        <taxon>Bacteria</taxon>
        <taxon>Bacillati</taxon>
        <taxon>Actinomycetota</taxon>
        <taxon>Actinomycetes</taxon>
        <taxon>Propionibacteriales</taxon>
        <taxon>Kribbellaceae</taxon>
        <taxon>Kribbella</taxon>
    </lineage>
</organism>
<protein>
    <submittedName>
        <fullName evidence="3">Helix-turn-helix transcriptional regulator</fullName>
    </submittedName>
</protein>
<sequence>MLGEQTERHIHGYELMEKLKTQSGTLYPILRKLEECGWLSSMWELGDPKELGRKARHGYRLTEKGRSAAVFRLANTVLPPNIEMRAAAVTAGAGWYIEHLSLKAILGDRPVFETQAGLYFTQPAVQHLAYDLPLPETRPRANNGSFAERRDDSVFELEGARLVDAVKQGSRSSRRQLILSLPRPFHTGDRYTLRFTVTLASSRLAPQVLEHRSSRRLESLHIEVQFDTPPKQTFRYGDGSSSELPRQSTDGPVSLDPDGVVTLDAENGSSPHTPYGISWNWGSTDL</sequence>
<dbReference type="InterPro" id="IPR036388">
    <property type="entry name" value="WH-like_DNA-bd_sf"/>
</dbReference>
<feature type="compositionally biased region" description="Polar residues" evidence="1">
    <location>
        <begin position="239"/>
        <end position="251"/>
    </location>
</feature>
<dbReference type="AlphaFoldDB" id="A0A4U3LQC6"/>
<dbReference type="Proteomes" id="UP000305836">
    <property type="component" value="Unassembled WGS sequence"/>
</dbReference>
<gene>
    <name evidence="3" type="ORF">FDA38_22550</name>
</gene>
<dbReference type="InterPro" id="IPR036390">
    <property type="entry name" value="WH_DNA-bd_sf"/>
</dbReference>
<name>A0A4U3LQC6_9ACTN</name>
<proteinExistence type="predicted"/>
<evidence type="ECO:0000259" key="2">
    <source>
        <dbReference type="Pfam" id="PF03551"/>
    </source>
</evidence>
<dbReference type="EMBL" id="SZPZ01000003">
    <property type="protein sequence ID" value="TKK77900.1"/>
    <property type="molecule type" value="Genomic_DNA"/>
</dbReference>
<comment type="caution">
    <text evidence="3">The sequence shown here is derived from an EMBL/GenBank/DDBJ whole genome shotgun (WGS) entry which is preliminary data.</text>
</comment>
<dbReference type="Gene3D" id="1.10.10.10">
    <property type="entry name" value="Winged helix-like DNA-binding domain superfamily/Winged helix DNA-binding domain"/>
    <property type="match status" value="1"/>
</dbReference>